<dbReference type="CDD" id="cd00667">
    <property type="entry name" value="ring_hydroxylating_dioxygenases_beta"/>
    <property type="match status" value="1"/>
</dbReference>
<keyword evidence="2" id="KW-0560">Oxidoreductase</keyword>
<gene>
    <name evidence="3" type="ORF">Y900_027070</name>
</gene>
<evidence type="ECO:0000256" key="1">
    <source>
        <dbReference type="ARBA" id="ARBA00009570"/>
    </source>
</evidence>
<organism evidence="3 4">
    <name type="scientific">Mycolicibacterium aromaticivorans JS19b1 = JCM 16368</name>
    <dbReference type="NCBI Taxonomy" id="1440774"/>
    <lineage>
        <taxon>Bacteria</taxon>
        <taxon>Bacillati</taxon>
        <taxon>Actinomycetota</taxon>
        <taxon>Actinomycetes</taxon>
        <taxon>Mycobacteriales</taxon>
        <taxon>Mycobacteriaceae</taxon>
        <taxon>Mycolicibacterium</taxon>
    </lineage>
</organism>
<dbReference type="NCBIfam" id="NF007479">
    <property type="entry name" value="PRK10069.1"/>
    <property type="match status" value="1"/>
</dbReference>
<dbReference type="RefSeq" id="WP_036348089.1">
    <property type="nucleotide sequence ID" value="NZ_JALN02000002.1"/>
</dbReference>
<keyword evidence="3" id="KW-0223">Dioxygenase</keyword>
<dbReference type="GO" id="GO:0051213">
    <property type="term" value="F:dioxygenase activity"/>
    <property type="evidence" value="ECO:0007669"/>
    <property type="project" value="UniProtKB-KW"/>
</dbReference>
<name>A0A064CE14_9MYCO</name>
<dbReference type="InterPro" id="IPR032710">
    <property type="entry name" value="NTF2-like_dom_sf"/>
</dbReference>
<dbReference type="InterPro" id="IPR000391">
    <property type="entry name" value="Rng_hydr_dOase-bsu"/>
</dbReference>
<evidence type="ECO:0000313" key="4">
    <source>
        <dbReference type="Proteomes" id="UP000022835"/>
    </source>
</evidence>
<dbReference type="PANTHER" id="PTHR41534:SF2">
    <property type="entry name" value="3-PHENYLPROPIONATE_CINNAMIC ACID DIOXYGENASE SUBUNIT BETA"/>
    <property type="match status" value="1"/>
</dbReference>
<dbReference type="AlphaFoldDB" id="A0A064CE14"/>
<reference evidence="3" key="1">
    <citation type="submission" date="2014-05" db="EMBL/GenBank/DDBJ databases">
        <title>Genome sequence of Mycobacterium aromaticivorans strain JS19b1T (= DSM 45407T).</title>
        <authorList>
            <person name="Kwak Y."/>
            <person name="Park G.-S."/>
            <person name="Li Q.X."/>
            <person name="Lee S.-E."/>
            <person name="Shin J.-H."/>
        </authorList>
    </citation>
    <scope>NUCLEOTIDE SEQUENCE [LARGE SCALE GENOMIC DNA]</scope>
    <source>
        <strain evidence="3">JS19b1</strain>
    </source>
</reference>
<dbReference type="EMBL" id="JALN02000002">
    <property type="protein sequence ID" value="KDE96968.1"/>
    <property type="molecule type" value="Genomic_DNA"/>
</dbReference>
<dbReference type="Pfam" id="PF00866">
    <property type="entry name" value="Ring_hydroxyl_B"/>
    <property type="match status" value="1"/>
</dbReference>
<dbReference type="OrthoDB" id="3212009at2"/>
<sequence>MTTTVPQDPPQAARVSRDVREEIEDFLFDEADLLDRDEFEEWLELLAPDVHYFARVRQTLRRAGGPGFSERSMHLSDNYTSLKMRIQRHRTSSDWAEDPPSRIRHYITNVRVRSGEDGDEYRVTSNALLVRTRADEPKVETVAAERRDIIRRDETGLKLVQREILLDHTTLPTHNLSFWI</sequence>
<comment type="caution">
    <text evidence="3">The sequence shown here is derived from an EMBL/GenBank/DDBJ whole genome shotgun (WGS) entry which is preliminary data.</text>
</comment>
<accession>A0A064CE14</accession>
<protein>
    <submittedName>
        <fullName evidence="3">Aromatic-ring-hydroxylating dioxygenase</fullName>
    </submittedName>
</protein>
<proteinExistence type="inferred from homology"/>
<keyword evidence="4" id="KW-1185">Reference proteome</keyword>
<dbReference type="PANTHER" id="PTHR41534">
    <property type="entry name" value="BLR3401 PROTEIN"/>
    <property type="match status" value="1"/>
</dbReference>
<evidence type="ECO:0000313" key="3">
    <source>
        <dbReference type="EMBL" id="KDE96968.1"/>
    </source>
</evidence>
<dbReference type="STRING" id="1440774.Y900_027070"/>
<dbReference type="SUPFAM" id="SSF54427">
    <property type="entry name" value="NTF2-like"/>
    <property type="match status" value="1"/>
</dbReference>
<evidence type="ECO:0000256" key="2">
    <source>
        <dbReference type="ARBA" id="ARBA00023002"/>
    </source>
</evidence>
<dbReference type="eggNOG" id="COG5517">
    <property type="taxonomic scope" value="Bacteria"/>
</dbReference>
<dbReference type="GO" id="GO:0019380">
    <property type="term" value="P:3-phenylpropionate catabolic process"/>
    <property type="evidence" value="ECO:0007669"/>
    <property type="project" value="TreeGrafter"/>
</dbReference>
<dbReference type="Proteomes" id="UP000022835">
    <property type="component" value="Unassembled WGS sequence"/>
</dbReference>
<comment type="similarity">
    <text evidence="1">Belongs to the bacterial ring-hydroxylating dioxygenase beta subunit family.</text>
</comment>
<dbReference type="Gene3D" id="3.10.450.50">
    <property type="match status" value="1"/>
</dbReference>